<evidence type="ECO:0000313" key="2">
    <source>
        <dbReference type="EMBL" id="SJM36493.1"/>
    </source>
</evidence>
<dbReference type="STRING" id="1945520.A1019T_00454"/>
<keyword evidence="3" id="KW-1185">Reference proteome</keyword>
<feature type="compositionally biased region" description="Basic and acidic residues" evidence="1">
    <location>
        <begin position="1"/>
        <end position="10"/>
    </location>
</feature>
<evidence type="ECO:0000256" key="1">
    <source>
        <dbReference type="SAM" id="MobiDB-lite"/>
    </source>
</evidence>
<feature type="region of interest" description="Disordered" evidence="1">
    <location>
        <begin position="1"/>
        <end position="58"/>
    </location>
</feature>
<organism evidence="2 3">
    <name type="scientific">Psychrobacter pasteurii</name>
    <dbReference type="NCBI Taxonomy" id="1945520"/>
    <lineage>
        <taxon>Bacteria</taxon>
        <taxon>Pseudomonadati</taxon>
        <taxon>Pseudomonadota</taxon>
        <taxon>Gammaproteobacteria</taxon>
        <taxon>Moraxellales</taxon>
        <taxon>Moraxellaceae</taxon>
        <taxon>Psychrobacter</taxon>
    </lineage>
</organism>
<sequence>MSNDNNKTDIEQAVEEVNPSEVSENLDPNNAESDESNSANLSEQQETPFIDDELRTDK</sequence>
<proteinExistence type="predicted"/>
<dbReference type="EMBL" id="FUGD01000049">
    <property type="protein sequence ID" value="SJM36493.1"/>
    <property type="molecule type" value="Genomic_DNA"/>
</dbReference>
<reference evidence="3" key="1">
    <citation type="submission" date="2017-02" db="EMBL/GenBank/DDBJ databases">
        <authorList>
            <person name="Mornico D."/>
        </authorList>
    </citation>
    <scope>NUCLEOTIDE SEQUENCE [LARGE SCALE GENOMIC DNA]</scope>
</reference>
<gene>
    <name evidence="2" type="ORF">A1019T_00454</name>
</gene>
<name>A0A1R4EDC5_9GAMM</name>
<accession>A0A1R4EDC5</accession>
<dbReference type="RefSeq" id="WP_167367025.1">
    <property type="nucleotide sequence ID" value="NZ_FUGD01000049.1"/>
</dbReference>
<dbReference type="AlphaFoldDB" id="A0A1R4EDC5"/>
<protein>
    <submittedName>
        <fullName evidence="2">Uncharacterized protein</fullName>
    </submittedName>
</protein>
<feature type="compositionally biased region" description="Low complexity" evidence="1">
    <location>
        <begin position="15"/>
        <end position="43"/>
    </location>
</feature>
<evidence type="ECO:0000313" key="3">
    <source>
        <dbReference type="Proteomes" id="UP000188169"/>
    </source>
</evidence>
<dbReference type="Proteomes" id="UP000188169">
    <property type="component" value="Unassembled WGS sequence"/>
</dbReference>